<sequence>MVECNDLQGVLEGVAEPDVRLSTNLNCKGPAHFHVIGLRTSQYECPNVDGRSAPRTTSYGVANHSTGKVILREGYKERAVCACRDGRTMVRIVPTKDDNIPGKYAIVPPANGQPATNILVLLHGLGDTELPFKSFAEKLQLPETAYLALRGTSNLPFDLEGAHWGDDIVFGVDGTIEADTGFKKSTRIVGDDIIRSVLIDKWGYKSREILLFGYGQGGMLALNIAAELGLETELGGVVSIGGPLPSGAALPEVGKKCRTPVLLCHGYRRSAVQDVDVDRLKDYFEFVEVKEWRKTGDGMPASRDEMLPIMQFWARRLRSNRGVPDGSIEIT</sequence>
<dbReference type="GO" id="GO:0052689">
    <property type="term" value="F:carboxylic ester hydrolase activity"/>
    <property type="evidence" value="ECO:0007669"/>
    <property type="project" value="TreeGrafter"/>
</dbReference>
<organism evidence="3 4">
    <name type="scientific">Verruconis gallopava</name>
    <dbReference type="NCBI Taxonomy" id="253628"/>
    <lineage>
        <taxon>Eukaryota</taxon>
        <taxon>Fungi</taxon>
        <taxon>Dikarya</taxon>
        <taxon>Ascomycota</taxon>
        <taxon>Pezizomycotina</taxon>
        <taxon>Dothideomycetes</taxon>
        <taxon>Pleosporomycetidae</taxon>
        <taxon>Venturiales</taxon>
        <taxon>Sympoventuriaceae</taxon>
        <taxon>Verruconis</taxon>
    </lineage>
</organism>
<keyword evidence="4" id="KW-1185">Reference proteome</keyword>
<dbReference type="GeneID" id="27315028"/>
<reference evidence="3 4" key="1">
    <citation type="submission" date="2015-01" db="EMBL/GenBank/DDBJ databases">
        <title>The Genome Sequence of Ochroconis gallopava CBS43764.</title>
        <authorList>
            <consortium name="The Broad Institute Genomics Platform"/>
            <person name="Cuomo C."/>
            <person name="de Hoog S."/>
            <person name="Gorbushina A."/>
            <person name="Stielow B."/>
            <person name="Teixiera M."/>
            <person name="Abouelleil A."/>
            <person name="Chapman S.B."/>
            <person name="Priest M."/>
            <person name="Young S.K."/>
            <person name="Wortman J."/>
            <person name="Nusbaum C."/>
            <person name="Birren B."/>
        </authorList>
    </citation>
    <scope>NUCLEOTIDE SEQUENCE [LARGE SCALE GENOMIC DNA]</scope>
    <source>
        <strain evidence="3 4">CBS 43764</strain>
    </source>
</reference>
<evidence type="ECO:0000256" key="1">
    <source>
        <dbReference type="ARBA" id="ARBA00006499"/>
    </source>
</evidence>
<dbReference type="SUPFAM" id="SSF53474">
    <property type="entry name" value="alpha/beta-Hydrolases"/>
    <property type="match status" value="1"/>
</dbReference>
<dbReference type="EMBL" id="KN847554">
    <property type="protein sequence ID" value="KIW01582.1"/>
    <property type="molecule type" value="Genomic_DNA"/>
</dbReference>
<dbReference type="AlphaFoldDB" id="A0A0D1YL98"/>
<dbReference type="STRING" id="253628.A0A0D1YL98"/>
<dbReference type="VEuPathDB" id="FungiDB:PV09_07055"/>
<dbReference type="Gene3D" id="3.40.50.1820">
    <property type="entry name" value="alpha/beta hydrolase"/>
    <property type="match status" value="1"/>
</dbReference>
<dbReference type="PANTHER" id="PTHR10655">
    <property type="entry name" value="LYSOPHOSPHOLIPASE-RELATED"/>
    <property type="match status" value="1"/>
</dbReference>
<evidence type="ECO:0000313" key="4">
    <source>
        <dbReference type="Proteomes" id="UP000053259"/>
    </source>
</evidence>
<dbReference type="InParanoid" id="A0A0D1YL98"/>
<dbReference type="Pfam" id="PF02230">
    <property type="entry name" value="Abhydrolase_2"/>
    <property type="match status" value="1"/>
</dbReference>
<protein>
    <recommendedName>
        <fullName evidence="2">Phospholipase/carboxylesterase/thioesterase domain-containing protein</fullName>
    </recommendedName>
</protein>
<gene>
    <name evidence="3" type="ORF">PV09_07055</name>
</gene>
<accession>A0A0D1YL98</accession>
<evidence type="ECO:0000313" key="3">
    <source>
        <dbReference type="EMBL" id="KIW01582.1"/>
    </source>
</evidence>
<dbReference type="RefSeq" id="XP_016211451.1">
    <property type="nucleotide sequence ID" value="XM_016360774.1"/>
</dbReference>
<dbReference type="OrthoDB" id="437457at2759"/>
<dbReference type="GO" id="GO:0005737">
    <property type="term" value="C:cytoplasm"/>
    <property type="evidence" value="ECO:0007669"/>
    <property type="project" value="TreeGrafter"/>
</dbReference>
<dbReference type="InterPro" id="IPR029058">
    <property type="entry name" value="AB_hydrolase_fold"/>
</dbReference>
<dbReference type="InterPro" id="IPR050565">
    <property type="entry name" value="LYPA1-2/EST-like"/>
</dbReference>
<dbReference type="GO" id="GO:0008474">
    <property type="term" value="F:palmitoyl-(protein) hydrolase activity"/>
    <property type="evidence" value="ECO:0007669"/>
    <property type="project" value="TreeGrafter"/>
</dbReference>
<feature type="domain" description="Phospholipase/carboxylesterase/thioesterase" evidence="2">
    <location>
        <begin position="111"/>
        <end position="284"/>
    </location>
</feature>
<dbReference type="PANTHER" id="PTHR10655:SF67">
    <property type="entry name" value="PHOSPHOLIPASE_CARBOXYLESTERASE SUPERFAMILY (AFU_ORTHOLOGUE AFUA_5G09340)"/>
    <property type="match status" value="1"/>
</dbReference>
<dbReference type="Proteomes" id="UP000053259">
    <property type="component" value="Unassembled WGS sequence"/>
</dbReference>
<dbReference type="HOGENOM" id="CLU_062889_1_0_1"/>
<dbReference type="InterPro" id="IPR003140">
    <property type="entry name" value="PLipase/COase/thioEstase"/>
</dbReference>
<name>A0A0D1YL98_9PEZI</name>
<evidence type="ECO:0000259" key="2">
    <source>
        <dbReference type="Pfam" id="PF02230"/>
    </source>
</evidence>
<proteinExistence type="inferred from homology"/>
<comment type="similarity">
    <text evidence="1">Belongs to the AB hydrolase superfamily. AB hydrolase 2 family.</text>
</comment>